<gene>
    <name evidence="1" type="ORF">ATO7_12143</name>
</gene>
<dbReference type="Proteomes" id="UP000192342">
    <property type="component" value="Unassembled WGS sequence"/>
</dbReference>
<keyword evidence="2" id="KW-1185">Reference proteome</keyword>
<sequence length="71" mass="8202">MFCFIMRHEHIHAIRAEHTSAVCGYMPPAGWVPQSKLFDEVTCKACRDTLQLGQLQLDRTDPQFSSFLVYE</sequence>
<accession>A0A1Y1SCX9</accession>
<proteinExistence type="predicted"/>
<organism evidence="1 2">
    <name type="scientific">Oceanococcus atlanticus</name>
    <dbReference type="NCBI Taxonomy" id="1317117"/>
    <lineage>
        <taxon>Bacteria</taxon>
        <taxon>Pseudomonadati</taxon>
        <taxon>Pseudomonadota</taxon>
        <taxon>Gammaproteobacteria</taxon>
        <taxon>Chromatiales</taxon>
        <taxon>Oceanococcaceae</taxon>
        <taxon>Oceanococcus</taxon>
    </lineage>
</organism>
<name>A0A1Y1SCX9_9GAMM</name>
<dbReference type="AlphaFoldDB" id="A0A1Y1SCX9"/>
<comment type="caution">
    <text evidence="1">The sequence shown here is derived from an EMBL/GenBank/DDBJ whole genome shotgun (WGS) entry which is preliminary data.</text>
</comment>
<protein>
    <submittedName>
        <fullName evidence="1">Uncharacterized protein</fullName>
    </submittedName>
</protein>
<reference evidence="1 2" key="1">
    <citation type="submission" date="2013-04" db="EMBL/GenBank/DDBJ databases">
        <title>Oceanococcus atlanticus 22II-S10r2 Genome Sequencing.</title>
        <authorList>
            <person name="Lai Q."/>
            <person name="Li G."/>
            <person name="Shao Z."/>
        </authorList>
    </citation>
    <scope>NUCLEOTIDE SEQUENCE [LARGE SCALE GENOMIC DNA]</scope>
    <source>
        <strain evidence="1 2">22II-S10r2</strain>
    </source>
</reference>
<dbReference type="EMBL" id="AQQV01000003">
    <property type="protein sequence ID" value="ORE86044.1"/>
    <property type="molecule type" value="Genomic_DNA"/>
</dbReference>
<evidence type="ECO:0000313" key="1">
    <source>
        <dbReference type="EMBL" id="ORE86044.1"/>
    </source>
</evidence>
<evidence type="ECO:0000313" key="2">
    <source>
        <dbReference type="Proteomes" id="UP000192342"/>
    </source>
</evidence>